<dbReference type="AlphaFoldDB" id="A0AAN9QKM7"/>
<evidence type="ECO:0000313" key="1">
    <source>
        <dbReference type="EMBL" id="KAK7334833.1"/>
    </source>
</evidence>
<keyword evidence="2" id="KW-1185">Reference proteome</keyword>
<gene>
    <name evidence="1" type="ORF">VNO80_26599</name>
</gene>
<accession>A0AAN9QKM7</accession>
<dbReference type="EMBL" id="JAYMYR010000010">
    <property type="protein sequence ID" value="KAK7334833.1"/>
    <property type="molecule type" value="Genomic_DNA"/>
</dbReference>
<dbReference type="Proteomes" id="UP001374584">
    <property type="component" value="Unassembled WGS sequence"/>
</dbReference>
<reference evidence="1 2" key="1">
    <citation type="submission" date="2024-01" db="EMBL/GenBank/DDBJ databases">
        <title>The genomes of 5 underutilized Papilionoideae crops provide insights into root nodulation and disease resistanc.</title>
        <authorList>
            <person name="Jiang F."/>
        </authorList>
    </citation>
    <scope>NUCLEOTIDE SEQUENCE [LARGE SCALE GENOMIC DNA]</scope>
    <source>
        <strain evidence="1">JINMINGXINNONG_FW02</strain>
        <tissue evidence="1">Leaves</tissue>
    </source>
</reference>
<evidence type="ECO:0000313" key="2">
    <source>
        <dbReference type="Proteomes" id="UP001374584"/>
    </source>
</evidence>
<comment type="caution">
    <text evidence="1">The sequence shown here is derived from an EMBL/GenBank/DDBJ whole genome shotgun (WGS) entry which is preliminary data.</text>
</comment>
<sequence length="82" mass="8757">MRKTGGRGYEGRRSENRAVNKVAKRVEGNMLKIGFAGNNVKECGTMNSLRSWLISKLLMGTSTVAMPKPTSSHSGNKAGCAA</sequence>
<proteinExistence type="predicted"/>
<protein>
    <submittedName>
        <fullName evidence="1">Uncharacterized protein</fullName>
    </submittedName>
</protein>
<organism evidence="1 2">
    <name type="scientific">Phaseolus coccineus</name>
    <name type="common">Scarlet runner bean</name>
    <name type="synonym">Phaseolus multiflorus</name>
    <dbReference type="NCBI Taxonomy" id="3886"/>
    <lineage>
        <taxon>Eukaryota</taxon>
        <taxon>Viridiplantae</taxon>
        <taxon>Streptophyta</taxon>
        <taxon>Embryophyta</taxon>
        <taxon>Tracheophyta</taxon>
        <taxon>Spermatophyta</taxon>
        <taxon>Magnoliopsida</taxon>
        <taxon>eudicotyledons</taxon>
        <taxon>Gunneridae</taxon>
        <taxon>Pentapetalae</taxon>
        <taxon>rosids</taxon>
        <taxon>fabids</taxon>
        <taxon>Fabales</taxon>
        <taxon>Fabaceae</taxon>
        <taxon>Papilionoideae</taxon>
        <taxon>50 kb inversion clade</taxon>
        <taxon>NPAAA clade</taxon>
        <taxon>indigoferoid/millettioid clade</taxon>
        <taxon>Phaseoleae</taxon>
        <taxon>Phaseolus</taxon>
    </lineage>
</organism>
<name>A0AAN9QKM7_PHACN</name>